<keyword evidence="7" id="KW-0865">Zymogen</keyword>
<dbReference type="SUPFAM" id="SSF52743">
    <property type="entry name" value="Subtilisin-like"/>
    <property type="match status" value="1"/>
</dbReference>
<comment type="similarity">
    <text evidence="1">Belongs to the peptidase S8 family. Furin subfamily.</text>
</comment>
<dbReference type="InterPro" id="IPR022398">
    <property type="entry name" value="Peptidase_S8_His-AS"/>
</dbReference>
<dbReference type="InterPro" id="IPR023827">
    <property type="entry name" value="Peptidase_S8_Asp-AS"/>
</dbReference>
<dbReference type="InterPro" id="IPR023828">
    <property type="entry name" value="Peptidase_S8_Ser-AS"/>
</dbReference>
<dbReference type="PROSITE" id="PS00138">
    <property type="entry name" value="SUBTILASE_SER"/>
    <property type="match status" value="1"/>
</dbReference>
<dbReference type="InterPro" id="IPR038466">
    <property type="entry name" value="S8_pro-domain_sf"/>
</dbReference>
<proteinExistence type="inferred from homology"/>
<keyword evidence="3" id="KW-0165">Cleavage on pair of basic residues</keyword>
<dbReference type="PRINTS" id="PR00723">
    <property type="entry name" value="SUBTILISIN"/>
</dbReference>
<feature type="active site" description="Charge relay system" evidence="10">
    <location>
        <position position="244"/>
    </location>
</feature>
<dbReference type="InterPro" id="IPR015500">
    <property type="entry name" value="Peptidase_S8_subtilisin-rel"/>
</dbReference>
<dbReference type="PROSITE" id="PS51892">
    <property type="entry name" value="SUBTILASE"/>
    <property type="match status" value="1"/>
</dbReference>
<dbReference type="Gene3D" id="3.40.50.200">
    <property type="entry name" value="Peptidase S8/S53 domain"/>
    <property type="match status" value="1"/>
</dbReference>
<feature type="active site" description="Charge relay system" evidence="10">
    <location>
        <position position="204"/>
    </location>
</feature>
<evidence type="ECO:0000256" key="4">
    <source>
        <dbReference type="ARBA" id="ARBA00022729"/>
    </source>
</evidence>
<dbReference type="InterPro" id="IPR008979">
    <property type="entry name" value="Galactose-bd-like_sf"/>
</dbReference>
<protein>
    <submittedName>
        <fullName evidence="13">PC3-like endoprotease variant A isoform X3</fullName>
    </submittedName>
</protein>
<keyword evidence="9" id="KW-0325">Glycoprotein</keyword>
<keyword evidence="8" id="KW-1015">Disulfide bond</keyword>
<dbReference type="PANTHER" id="PTHR42884:SF23">
    <property type="entry name" value="FURIN-LIKE PROTEASE 2"/>
    <property type="match status" value="1"/>
</dbReference>
<dbReference type="Pfam" id="PF16470">
    <property type="entry name" value="S8_pro-domain"/>
    <property type="match status" value="1"/>
</dbReference>
<evidence type="ECO:0000313" key="12">
    <source>
        <dbReference type="Proteomes" id="UP001652625"/>
    </source>
</evidence>
<evidence type="ECO:0000256" key="6">
    <source>
        <dbReference type="ARBA" id="ARBA00022825"/>
    </source>
</evidence>
<keyword evidence="2 10" id="KW-0645">Protease</keyword>
<evidence type="ECO:0000256" key="9">
    <source>
        <dbReference type="ARBA" id="ARBA00023180"/>
    </source>
</evidence>
<dbReference type="Pfam" id="PF01483">
    <property type="entry name" value="P_proprotein"/>
    <property type="match status" value="1"/>
</dbReference>
<gene>
    <name evidence="13" type="primary">LOC100201910</name>
</gene>
<dbReference type="InterPro" id="IPR034182">
    <property type="entry name" value="Kexin/furin"/>
</dbReference>
<dbReference type="CDD" id="cd04059">
    <property type="entry name" value="Peptidases_S8_Protein_convertases_Kexins_Furin-like"/>
    <property type="match status" value="1"/>
</dbReference>
<organism evidence="12 13">
    <name type="scientific">Hydra vulgaris</name>
    <name type="common">Hydra</name>
    <name type="synonym">Hydra attenuata</name>
    <dbReference type="NCBI Taxonomy" id="6087"/>
    <lineage>
        <taxon>Eukaryota</taxon>
        <taxon>Metazoa</taxon>
        <taxon>Cnidaria</taxon>
        <taxon>Hydrozoa</taxon>
        <taxon>Hydroidolina</taxon>
        <taxon>Anthoathecata</taxon>
        <taxon>Aplanulata</taxon>
        <taxon>Hydridae</taxon>
        <taxon>Hydra</taxon>
    </lineage>
</organism>
<evidence type="ECO:0000256" key="1">
    <source>
        <dbReference type="ARBA" id="ARBA00005325"/>
    </source>
</evidence>
<dbReference type="InterPro" id="IPR032815">
    <property type="entry name" value="S8_pro-domain"/>
</dbReference>
<dbReference type="PROSITE" id="PS00137">
    <property type="entry name" value="SUBTILASE_HIS"/>
    <property type="match status" value="1"/>
</dbReference>
<dbReference type="Gene3D" id="2.60.120.260">
    <property type="entry name" value="Galactose-binding domain-like"/>
    <property type="match status" value="1"/>
</dbReference>
<keyword evidence="4" id="KW-0732">Signal</keyword>
<feature type="active site" description="Charge relay system" evidence="10">
    <location>
        <position position="421"/>
    </location>
</feature>
<dbReference type="Pfam" id="PF00082">
    <property type="entry name" value="Peptidase_S8"/>
    <property type="match status" value="1"/>
</dbReference>
<dbReference type="InterPro" id="IPR036852">
    <property type="entry name" value="Peptidase_S8/S53_dom_sf"/>
</dbReference>
<evidence type="ECO:0000256" key="10">
    <source>
        <dbReference type="PROSITE-ProRule" id="PRU01240"/>
    </source>
</evidence>
<sequence>MIMNYRGIYHRRYVFVLLLLVAVVNISYGWTVLKNKDYKRRYLSPSGVEKVRKYLSRKYVASRNNTQTFKKHYFSNTWAVHIDPPDNDVADRIAKKHGFTNIGKIGNIEGHYHFKHEEIGERELEKARHKTALLNLEDEVKFAEQQKILERVKRDGIPNDPYFKDMWYLLNTGQASGPAGVDMNVVPVWKKNITGRGIVISVLDDGLDWTHPDLEANYDQTASIDLNDNDNDPMPRDSDADNCHGTRCAGEAAAIANNGICGTGVAYNAKIGGVRMLDGQATDALEASALGFRGDHIDIYINCWGPKDDGKTFGKPGPMAAKALRLGAEQGRNRLGSIFVWATGNGGLTDDDCNCDGYTTSIFTISIGCIGDHGLSAYYTEKCSSTLAVTFNGASHKEGRENKMVTTDLYHQCTEEFKGTSASAPLAAGIIALTLEANPLLTWRDVQALIVHTAQITSPVDEGWKRNGAGFHFNHKFGFGRLDANAMVNAAQSWKNLPAQRKCTAASGFDHQDIPRGDSLFINIPTVACESSSAQIAKVEHVVLTVSFVHRRRGDVSIDLISPKDTKSQMLSPRKYDDSDEGLDEWSFMTVYNWGENPKGIWRLKITDNPNQDDVMNLFNGDNTDDVESLEERVIDTQTKQNKAEWEKMRKENPYFDVPYPTGVRKDKVLGSTEINDNSFDTPHTETFKIMRNHIPEVNLQNNDNMNTLNFDPVTGRKKKSINKRIINSRKRDFLTFRNFLKKSKKVQVQQEETGTQRVQVNAGYENPRISCESGYTTCSGVLINYKLTFYGTGE</sequence>
<dbReference type="SUPFAM" id="SSF49785">
    <property type="entry name" value="Galactose-binding domain-like"/>
    <property type="match status" value="1"/>
</dbReference>
<reference evidence="13" key="1">
    <citation type="submission" date="2025-08" db="UniProtKB">
        <authorList>
            <consortium name="RefSeq"/>
        </authorList>
    </citation>
    <scope>IDENTIFICATION</scope>
</reference>
<evidence type="ECO:0000313" key="13">
    <source>
        <dbReference type="RefSeq" id="XP_065649728.1"/>
    </source>
</evidence>
<dbReference type="InterPro" id="IPR000209">
    <property type="entry name" value="Peptidase_S8/S53_dom"/>
</dbReference>
<accession>A0ABM4BL32</accession>
<dbReference type="SUPFAM" id="SSF54897">
    <property type="entry name" value="Protease propeptides/inhibitors"/>
    <property type="match status" value="1"/>
</dbReference>
<evidence type="ECO:0000256" key="8">
    <source>
        <dbReference type="ARBA" id="ARBA00023157"/>
    </source>
</evidence>
<keyword evidence="6 10" id="KW-0720">Serine protease</keyword>
<evidence type="ECO:0000256" key="7">
    <source>
        <dbReference type="ARBA" id="ARBA00023145"/>
    </source>
</evidence>
<evidence type="ECO:0000256" key="2">
    <source>
        <dbReference type="ARBA" id="ARBA00022670"/>
    </source>
</evidence>
<evidence type="ECO:0000256" key="5">
    <source>
        <dbReference type="ARBA" id="ARBA00022801"/>
    </source>
</evidence>
<dbReference type="PROSITE" id="PS00136">
    <property type="entry name" value="SUBTILASE_ASP"/>
    <property type="match status" value="1"/>
</dbReference>
<dbReference type="Proteomes" id="UP001652625">
    <property type="component" value="Chromosome 03"/>
</dbReference>
<dbReference type="RefSeq" id="XP_065649728.1">
    <property type="nucleotide sequence ID" value="XM_065793656.1"/>
</dbReference>
<evidence type="ECO:0000259" key="11">
    <source>
        <dbReference type="PROSITE" id="PS51829"/>
    </source>
</evidence>
<keyword evidence="5 10" id="KW-0378">Hydrolase</keyword>
<dbReference type="InterPro" id="IPR002884">
    <property type="entry name" value="P_dom"/>
</dbReference>
<dbReference type="PANTHER" id="PTHR42884">
    <property type="entry name" value="PROPROTEIN CONVERTASE SUBTILISIN/KEXIN-RELATED"/>
    <property type="match status" value="1"/>
</dbReference>
<keyword evidence="12" id="KW-1185">Reference proteome</keyword>
<dbReference type="PROSITE" id="PS51829">
    <property type="entry name" value="P_HOMO_B"/>
    <property type="match status" value="1"/>
</dbReference>
<feature type="domain" description="P/Homo B" evidence="11">
    <location>
        <begin position="497"/>
        <end position="640"/>
    </location>
</feature>
<dbReference type="GeneID" id="100201910"/>
<dbReference type="Gene3D" id="3.30.70.850">
    <property type="entry name" value="Peptidase S8, pro-domain"/>
    <property type="match status" value="1"/>
</dbReference>
<evidence type="ECO:0000256" key="3">
    <source>
        <dbReference type="ARBA" id="ARBA00022685"/>
    </source>
</evidence>
<name>A0ABM4BL32_HYDVU</name>